<dbReference type="InterPro" id="IPR003416">
    <property type="entry name" value="MgtC/SapB/SrpB/YhiD_fam"/>
</dbReference>
<dbReference type="RefSeq" id="WP_407048127.1">
    <property type="nucleotide sequence ID" value="NZ_CP158568.1"/>
</dbReference>
<reference evidence="10" key="1">
    <citation type="submission" date="2024-06" db="EMBL/GenBank/DDBJ databases">
        <title>Methylostella associata gen. nov., sp. nov., a novel Ancalomicrobiaceae-affiliated facultatively methylotrophic bacteria that feed on methanotrophs of the genus Methylococcus.</title>
        <authorList>
            <person name="Saltykova V."/>
            <person name="Danilova O.V."/>
            <person name="Oshkin I.Y."/>
            <person name="Belova S.E."/>
            <person name="Pimenov N.V."/>
            <person name="Dedysh S.N."/>
        </authorList>
    </citation>
    <scope>NUCLEOTIDE SEQUENCE</scope>
    <source>
        <strain evidence="10">S20</strain>
    </source>
</reference>
<dbReference type="EMBL" id="CP158568">
    <property type="protein sequence ID" value="XBY43025.1"/>
    <property type="molecule type" value="Genomic_DNA"/>
</dbReference>
<evidence type="ECO:0000313" key="10">
    <source>
        <dbReference type="EMBL" id="XBY43025.1"/>
    </source>
</evidence>
<keyword evidence="6 7" id="KW-0472">Membrane</keyword>
<feature type="domain" description="MgtC/SapB/SrpB/YhiD N-terminal" evidence="9">
    <location>
        <begin position="14"/>
        <end position="139"/>
    </location>
</feature>
<evidence type="ECO:0000259" key="9">
    <source>
        <dbReference type="Pfam" id="PF02308"/>
    </source>
</evidence>
<dbReference type="PANTHER" id="PTHR33778:SF1">
    <property type="entry name" value="MAGNESIUM TRANSPORTER YHID-RELATED"/>
    <property type="match status" value="1"/>
</dbReference>
<proteinExistence type="inferred from homology"/>
<feature type="transmembrane region" description="Helical" evidence="7">
    <location>
        <begin position="94"/>
        <end position="112"/>
    </location>
</feature>
<keyword evidence="4 7" id="KW-0812">Transmembrane</keyword>
<keyword evidence="7" id="KW-0997">Cell inner membrane</keyword>
<sequence length="181" mass="18488">MDQTLTLIDIAIRLVAAAVLGGIIGLDRNLHAKSTGIRTHGLVAVGSAFVVVIGASVDGAIDQDSVARIAQGILAGIGFLGAGVILRNTDGGKVHGLTTAASIWATAAVGVGCAVGQIGATALATATMLTVVLLGGKTERALRRFLARHGLDEKPLPEETPAPPLSETPERYDAIRRNPTD</sequence>
<name>A0AAU7X5C1_9HYPH</name>
<evidence type="ECO:0000256" key="6">
    <source>
        <dbReference type="ARBA" id="ARBA00023136"/>
    </source>
</evidence>
<organism evidence="10">
    <name type="scientific">Methyloraptor flagellatus</name>
    <dbReference type="NCBI Taxonomy" id="3162530"/>
    <lineage>
        <taxon>Bacteria</taxon>
        <taxon>Pseudomonadati</taxon>
        <taxon>Pseudomonadota</taxon>
        <taxon>Alphaproteobacteria</taxon>
        <taxon>Hyphomicrobiales</taxon>
        <taxon>Ancalomicrobiaceae</taxon>
        <taxon>Methyloraptor</taxon>
    </lineage>
</organism>
<dbReference type="Pfam" id="PF02308">
    <property type="entry name" value="MgtC"/>
    <property type="match status" value="1"/>
</dbReference>
<feature type="region of interest" description="Disordered" evidence="8">
    <location>
        <begin position="152"/>
        <end position="181"/>
    </location>
</feature>
<evidence type="ECO:0000256" key="1">
    <source>
        <dbReference type="ARBA" id="ARBA00004651"/>
    </source>
</evidence>
<dbReference type="AlphaFoldDB" id="A0AAU7X5C1"/>
<protein>
    <recommendedName>
        <fullName evidence="7">Protein MgtC</fullName>
    </recommendedName>
</protein>
<evidence type="ECO:0000256" key="7">
    <source>
        <dbReference type="RuleBase" id="RU365041"/>
    </source>
</evidence>
<feature type="transmembrane region" description="Helical" evidence="7">
    <location>
        <begin position="38"/>
        <end position="57"/>
    </location>
</feature>
<feature type="transmembrane region" description="Helical" evidence="7">
    <location>
        <begin position="69"/>
        <end position="87"/>
    </location>
</feature>
<evidence type="ECO:0000256" key="5">
    <source>
        <dbReference type="ARBA" id="ARBA00022989"/>
    </source>
</evidence>
<keyword evidence="5 7" id="KW-1133">Transmembrane helix</keyword>
<evidence type="ECO:0000256" key="3">
    <source>
        <dbReference type="ARBA" id="ARBA00022475"/>
    </source>
</evidence>
<evidence type="ECO:0000256" key="4">
    <source>
        <dbReference type="ARBA" id="ARBA00022692"/>
    </source>
</evidence>
<comment type="subcellular location">
    <subcellularLocation>
        <location evidence="7">Cell inner membrane</location>
        <topology evidence="7">Multi-pass membrane protein</topology>
    </subcellularLocation>
    <subcellularLocation>
        <location evidence="1">Cell membrane</location>
        <topology evidence="1">Multi-pass membrane protein</topology>
    </subcellularLocation>
</comment>
<keyword evidence="3" id="KW-1003">Cell membrane</keyword>
<feature type="compositionally biased region" description="Basic and acidic residues" evidence="8">
    <location>
        <begin position="168"/>
        <end position="181"/>
    </location>
</feature>
<dbReference type="InterPro" id="IPR049177">
    <property type="entry name" value="MgtC_SapB_SrpB_YhiD_N"/>
</dbReference>
<accession>A0AAU7X5C1</accession>
<evidence type="ECO:0000256" key="2">
    <source>
        <dbReference type="ARBA" id="ARBA00009298"/>
    </source>
</evidence>
<feature type="transmembrane region" description="Helical" evidence="7">
    <location>
        <begin position="6"/>
        <end position="26"/>
    </location>
</feature>
<comment type="similarity">
    <text evidence="2 7">Belongs to the MgtC/SapB family.</text>
</comment>
<dbReference type="GO" id="GO:0005886">
    <property type="term" value="C:plasma membrane"/>
    <property type="evidence" value="ECO:0007669"/>
    <property type="project" value="UniProtKB-SubCell"/>
</dbReference>
<dbReference type="KEGG" id="mflg:ABS361_13010"/>
<dbReference type="PRINTS" id="PR01837">
    <property type="entry name" value="MGTCSAPBPROT"/>
</dbReference>
<evidence type="ECO:0000256" key="8">
    <source>
        <dbReference type="SAM" id="MobiDB-lite"/>
    </source>
</evidence>
<dbReference type="PANTHER" id="PTHR33778">
    <property type="entry name" value="PROTEIN MGTC"/>
    <property type="match status" value="1"/>
</dbReference>
<gene>
    <name evidence="10" type="ORF">ABS361_13010</name>
</gene>